<comment type="caution">
    <text evidence="1">The sequence shown here is derived from an EMBL/GenBank/DDBJ whole genome shotgun (WGS) entry which is preliminary data.</text>
</comment>
<proteinExistence type="predicted"/>
<dbReference type="Proteomes" id="UP000249299">
    <property type="component" value="Unassembled WGS sequence"/>
</dbReference>
<gene>
    <name evidence="1" type="ORF">CH339_21600</name>
</gene>
<keyword evidence="2" id="KW-1185">Reference proteome</keyword>
<dbReference type="EMBL" id="NPEV01000071">
    <property type="protein sequence ID" value="RAI24672.1"/>
    <property type="molecule type" value="Genomic_DNA"/>
</dbReference>
<dbReference type="AlphaFoldDB" id="A0A327JIM1"/>
<name>A0A327JIM1_9HYPH</name>
<accession>A0A327JIM1</accession>
<dbReference type="RefSeq" id="WP_111436506.1">
    <property type="nucleotide sequence ID" value="NZ_JACIGG010000034.1"/>
</dbReference>
<organism evidence="1 2">
    <name type="scientific">Rhodobium orientis</name>
    <dbReference type="NCBI Taxonomy" id="34017"/>
    <lineage>
        <taxon>Bacteria</taxon>
        <taxon>Pseudomonadati</taxon>
        <taxon>Pseudomonadota</taxon>
        <taxon>Alphaproteobacteria</taxon>
        <taxon>Hyphomicrobiales</taxon>
        <taxon>Rhodobiaceae</taxon>
        <taxon>Rhodobium</taxon>
    </lineage>
</organism>
<protein>
    <submittedName>
        <fullName evidence="1">Uncharacterized protein</fullName>
    </submittedName>
</protein>
<reference evidence="1 2" key="1">
    <citation type="submission" date="2017-07" db="EMBL/GenBank/DDBJ databases">
        <title>Draft Genome Sequences of Select Purple Nonsulfur Bacteria.</title>
        <authorList>
            <person name="Lasarre B."/>
            <person name="Mckinlay J.B."/>
        </authorList>
    </citation>
    <scope>NUCLEOTIDE SEQUENCE [LARGE SCALE GENOMIC DNA]</scope>
    <source>
        <strain evidence="1 2">DSM 11290</strain>
    </source>
</reference>
<evidence type="ECO:0000313" key="2">
    <source>
        <dbReference type="Proteomes" id="UP000249299"/>
    </source>
</evidence>
<sequence length="62" mass="6889">MSTPVQVTITVATDDLGAVRAWLDEYCDLDIADDLEALHTYVHNVLLSNSEWDGVPLWEVTA</sequence>
<evidence type="ECO:0000313" key="1">
    <source>
        <dbReference type="EMBL" id="RAI24672.1"/>
    </source>
</evidence>